<dbReference type="InterPro" id="IPR040299">
    <property type="entry name" value="RF2K-like"/>
</dbReference>
<dbReference type="GO" id="GO:0009507">
    <property type="term" value="C:chloroplast"/>
    <property type="evidence" value="ECO:0007669"/>
    <property type="project" value="TreeGrafter"/>
</dbReference>
<evidence type="ECO:0000256" key="1">
    <source>
        <dbReference type="SAM" id="MobiDB-lite"/>
    </source>
</evidence>
<name>A0A328DGH8_9ASTE</name>
<evidence type="ECO:0000313" key="2">
    <source>
        <dbReference type="EMBL" id="RAL43043.1"/>
    </source>
</evidence>
<feature type="region of interest" description="Disordered" evidence="1">
    <location>
        <begin position="116"/>
        <end position="162"/>
    </location>
</feature>
<dbReference type="PANTHER" id="PTHR34938">
    <property type="entry name" value="PROTEIN FERTILITY RESTORER RF2, MITOCHONDRIAL"/>
    <property type="match status" value="1"/>
</dbReference>
<dbReference type="EMBL" id="NQVE01000161">
    <property type="protein sequence ID" value="RAL43043.1"/>
    <property type="molecule type" value="Genomic_DNA"/>
</dbReference>
<keyword evidence="3" id="KW-1185">Reference proteome</keyword>
<sequence>MALLTWDQSLGVSNPLTNVTMFAAATAFAFTAKLEPTLGAAKTNNLNLPRVDCQRQKPKIWNQSKILTKSKPSECKSLHLSTKHHSFVAIRSIRLFGRPQSSSFLCAAASGSTQTLPRVESPKTSNIAPQIDKGNPSTPRLDDSGPNLPPWHRGGGGGGGGGGNTSGGFFLFGFLLLLSHLKDEEEKLIERKKAKDIKRGGLLGTTQ</sequence>
<feature type="compositionally biased region" description="Gly residues" evidence="1">
    <location>
        <begin position="153"/>
        <end position="162"/>
    </location>
</feature>
<dbReference type="GO" id="GO:0009658">
    <property type="term" value="P:chloroplast organization"/>
    <property type="evidence" value="ECO:0007669"/>
    <property type="project" value="TreeGrafter"/>
</dbReference>
<dbReference type="AlphaFoldDB" id="A0A328DGH8"/>
<dbReference type="PANTHER" id="PTHR34938:SF1">
    <property type="entry name" value="PROTEIN FERTILITY RESTORER RF2, MITOCHONDRIAL"/>
    <property type="match status" value="1"/>
</dbReference>
<proteinExistence type="predicted"/>
<gene>
    <name evidence="2" type="ORF">DM860_009825</name>
</gene>
<accession>A0A328DGH8</accession>
<comment type="caution">
    <text evidence="2">The sequence shown here is derived from an EMBL/GenBank/DDBJ whole genome shotgun (WGS) entry which is preliminary data.</text>
</comment>
<feature type="compositionally biased region" description="Polar residues" evidence="1">
    <location>
        <begin position="116"/>
        <end position="128"/>
    </location>
</feature>
<reference evidence="2 3" key="1">
    <citation type="submission" date="2018-06" db="EMBL/GenBank/DDBJ databases">
        <title>The Genome of Cuscuta australis (Dodder) Provides Insight into the Evolution of Plant Parasitism.</title>
        <authorList>
            <person name="Liu H."/>
        </authorList>
    </citation>
    <scope>NUCLEOTIDE SEQUENCE [LARGE SCALE GENOMIC DNA]</scope>
    <source>
        <strain evidence="3">cv. Yunnan</strain>
        <tissue evidence="2">Vines</tissue>
    </source>
</reference>
<organism evidence="2 3">
    <name type="scientific">Cuscuta australis</name>
    <dbReference type="NCBI Taxonomy" id="267555"/>
    <lineage>
        <taxon>Eukaryota</taxon>
        <taxon>Viridiplantae</taxon>
        <taxon>Streptophyta</taxon>
        <taxon>Embryophyta</taxon>
        <taxon>Tracheophyta</taxon>
        <taxon>Spermatophyta</taxon>
        <taxon>Magnoliopsida</taxon>
        <taxon>eudicotyledons</taxon>
        <taxon>Gunneridae</taxon>
        <taxon>Pentapetalae</taxon>
        <taxon>asterids</taxon>
        <taxon>lamiids</taxon>
        <taxon>Solanales</taxon>
        <taxon>Convolvulaceae</taxon>
        <taxon>Cuscuteae</taxon>
        <taxon>Cuscuta</taxon>
        <taxon>Cuscuta subgen. Grammica</taxon>
        <taxon>Cuscuta sect. Cleistogrammica</taxon>
    </lineage>
</organism>
<dbReference type="Proteomes" id="UP000249390">
    <property type="component" value="Unassembled WGS sequence"/>
</dbReference>
<protein>
    <submittedName>
        <fullName evidence="2">Uncharacterized protein</fullName>
    </submittedName>
</protein>
<evidence type="ECO:0000313" key="3">
    <source>
        <dbReference type="Proteomes" id="UP000249390"/>
    </source>
</evidence>
<dbReference type="GO" id="GO:0010027">
    <property type="term" value="P:thylakoid membrane organization"/>
    <property type="evidence" value="ECO:0007669"/>
    <property type="project" value="TreeGrafter"/>
</dbReference>